<organism evidence="3 4">
    <name type="scientific">Prauserella endophytica</name>
    <dbReference type="NCBI Taxonomy" id="1592324"/>
    <lineage>
        <taxon>Bacteria</taxon>
        <taxon>Bacillati</taxon>
        <taxon>Actinomycetota</taxon>
        <taxon>Actinomycetes</taxon>
        <taxon>Pseudonocardiales</taxon>
        <taxon>Pseudonocardiaceae</taxon>
        <taxon>Prauserella</taxon>
        <taxon>Prauserella coralliicola group</taxon>
    </lineage>
</organism>
<name>A0ABY2RZ75_9PSEU</name>
<dbReference type="Proteomes" id="UP000309992">
    <property type="component" value="Unassembled WGS sequence"/>
</dbReference>
<dbReference type="RefSeq" id="WP_137096349.1">
    <property type="nucleotide sequence ID" value="NZ_SWMS01000016.1"/>
</dbReference>
<proteinExistence type="predicted"/>
<keyword evidence="2" id="KW-1133">Transmembrane helix</keyword>
<evidence type="ECO:0000256" key="2">
    <source>
        <dbReference type="SAM" id="Phobius"/>
    </source>
</evidence>
<feature type="transmembrane region" description="Helical" evidence="2">
    <location>
        <begin position="478"/>
        <end position="498"/>
    </location>
</feature>
<evidence type="ECO:0000256" key="1">
    <source>
        <dbReference type="SAM" id="MobiDB-lite"/>
    </source>
</evidence>
<keyword evidence="4" id="KW-1185">Reference proteome</keyword>
<protein>
    <recommendedName>
        <fullName evidence="5">Oxidoreductase</fullName>
    </recommendedName>
</protein>
<dbReference type="EMBL" id="SWMS01000016">
    <property type="protein sequence ID" value="TKG66303.1"/>
    <property type="molecule type" value="Genomic_DNA"/>
</dbReference>
<evidence type="ECO:0008006" key="5">
    <source>
        <dbReference type="Google" id="ProtNLM"/>
    </source>
</evidence>
<reference evidence="3 4" key="1">
    <citation type="journal article" date="2015" name="Antonie Van Leeuwenhoek">
        <title>Prauserella endophytica sp. nov., an endophytic actinobacterium isolated from Tamarix taklamakanensis.</title>
        <authorList>
            <person name="Liu J.M."/>
            <person name="Habden X."/>
            <person name="Guo L."/>
            <person name="Tuo L."/>
            <person name="Jiang Z.K."/>
            <person name="Liu S.W."/>
            <person name="Liu X.F."/>
            <person name="Chen L."/>
            <person name="Li R.F."/>
            <person name="Zhang Y.Q."/>
            <person name="Sun C.H."/>
        </authorList>
    </citation>
    <scope>NUCLEOTIDE SEQUENCE [LARGE SCALE GENOMIC DNA]</scope>
    <source>
        <strain evidence="3 4">CGMCC 4.7182</strain>
    </source>
</reference>
<keyword evidence="2" id="KW-0472">Membrane</keyword>
<feature type="transmembrane region" description="Helical" evidence="2">
    <location>
        <begin position="510"/>
        <end position="530"/>
    </location>
</feature>
<sequence>MPFEPGTAPGPPTRSEVAAAEVRCRVRSVGDGTPVVEIRDAHVTGALDLRACRLAHLLRFTRCRFDEPPDLRDAELPGLAFEHCSLPGLRARNARVRGDIRLLGCEVAADDLDDAAVDLADAWVGGSLVLTGSRLQHPDAQALRADRLAVTGSVSAQRLDVIGEVGLCGLRTGGDLDASAARIGGTLSLTGAHVGGDLLLRHTRLGKGRPDEPIVEACRLHVGGDVDAPRLAVLGQARATGACVAGEARLPGAILVAPGHDVLSAARGRVSGDLQLTGARIAGTALLPGFTTGGDLDLSGTLLTDPRHAHWSVDLRSARVGGDLLLTALDDRPFSADGGVTIDGAAVTRRADLTGAVLDVGTAPWVAFDACGSTGSEFVLWPAEIRTGTVNLRRARCRLLSAAPTLWQATAGIGLVDFRYDMISVPDTLRGDEGAGLLRRAMAFHQSGPYDQLAAALRTSGEESRARTVLARKHQYRYAALADDLLLFGFVVRLWSWLQRGLAGYGYRPGRAVAALVLLLAATAIVVAGAGREPGGPGLGDWPGLLLASAAVLLSAAVATGIVHRLADRRRAQAAQRASPRPVLTPRAGSGTLEGERVIERS</sequence>
<feature type="region of interest" description="Disordered" evidence="1">
    <location>
        <begin position="573"/>
        <end position="602"/>
    </location>
</feature>
<comment type="caution">
    <text evidence="3">The sequence shown here is derived from an EMBL/GenBank/DDBJ whole genome shotgun (WGS) entry which is preliminary data.</text>
</comment>
<evidence type="ECO:0000313" key="3">
    <source>
        <dbReference type="EMBL" id="TKG66303.1"/>
    </source>
</evidence>
<gene>
    <name evidence="3" type="ORF">FCN18_26150</name>
</gene>
<feature type="transmembrane region" description="Helical" evidence="2">
    <location>
        <begin position="542"/>
        <end position="563"/>
    </location>
</feature>
<keyword evidence="2" id="KW-0812">Transmembrane</keyword>
<accession>A0ABY2RZ75</accession>
<evidence type="ECO:0000313" key="4">
    <source>
        <dbReference type="Proteomes" id="UP000309992"/>
    </source>
</evidence>